<dbReference type="GO" id="GO:0030515">
    <property type="term" value="F:snoRNA binding"/>
    <property type="evidence" value="ECO:0007669"/>
    <property type="project" value="TreeGrafter"/>
</dbReference>
<dbReference type="AlphaFoldDB" id="A0AAZ3RGY8"/>
<reference evidence="4" key="2">
    <citation type="submission" date="2025-08" db="UniProtKB">
        <authorList>
            <consortium name="Ensembl"/>
        </authorList>
    </citation>
    <scope>IDENTIFICATION</scope>
</reference>
<feature type="domain" description="Small-subunit processome Utp12" evidence="3">
    <location>
        <begin position="55"/>
        <end position="133"/>
    </location>
</feature>
<evidence type="ECO:0000259" key="3">
    <source>
        <dbReference type="Pfam" id="PF04003"/>
    </source>
</evidence>
<dbReference type="Ensembl" id="ENSOTST00005126173.1">
    <property type="protein sequence ID" value="ENSOTSP00005139269.1"/>
    <property type="gene ID" value="ENSOTSG00005067193.1"/>
</dbReference>
<dbReference type="PANTHER" id="PTHR19853:SF0">
    <property type="entry name" value="WD REPEAT-CONTAINING PROTEIN 3"/>
    <property type="match status" value="1"/>
</dbReference>
<keyword evidence="1" id="KW-0853">WD repeat</keyword>
<keyword evidence="5" id="KW-1185">Reference proteome</keyword>
<reference evidence="5" key="1">
    <citation type="journal article" date="2018" name="PLoS ONE">
        <title>Chinook salmon (Oncorhynchus tshawytscha) genome and transcriptome.</title>
        <authorList>
            <person name="Christensen K.A."/>
            <person name="Leong J.S."/>
            <person name="Sakhrani D."/>
            <person name="Biagi C.A."/>
            <person name="Minkley D.R."/>
            <person name="Withler R.E."/>
            <person name="Rondeau E.B."/>
            <person name="Koop B.F."/>
            <person name="Devlin R.H."/>
        </authorList>
    </citation>
    <scope>NUCLEOTIDE SEQUENCE [LARGE SCALE GENOMIC DNA]</scope>
</reference>
<dbReference type="Pfam" id="PF04003">
    <property type="entry name" value="Utp12"/>
    <property type="match status" value="1"/>
</dbReference>
<protein>
    <recommendedName>
        <fullName evidence="3">Small-subunit processome Utp12 domain-containing protein</fullName>
    </recommendedName>
</protein>
<evidence type="ECO:0000256" key="2">
    <source>
        <dbReference type="ARBA" id="ARBA00022737"/>
    </source>
</evidence>
<dbReference type="InterPro" id="IPR007148">
    <property type="entry name" value="SSU_processome_Utp12"/>
</dbReference>
<dbReference type="GO" id="GO:0034388">
    <property type="term" value="C:Pwp2p-containing subcomplex of 90S preribosome"/>
    <property type="evidence" value="ECO:0007669"/>
    <property type="project" value="TreeGrafter"/>
</dbReference>
<evidence type="ECO:0000313" key="4">
    <source>
        <dbReference type="Ensembl" id="ENSOTSP00005139269.1"/>
    </source>
</evidence>
<proteinExistence type="predicted"/>
<dbReference type="GO" id="GO:0032040">
    <property type="term" value="C:small-subunit processome"/>
    <property type="evidence" value="ECO:0007669"/>
    <property type="project" value="TreeGrafter"/>
</dbReference>
<keyword evidence="2" id="KW-0677">Repeat</keyword>
<accession>A0AAZ3RGY8</accession>
<dbReference type="GeneTree" id="ENSGT00940000153859"/>
<dbReference type="InterPro" id="IPR051570">
    <property type="entry name" value="TBC1_cilium_biogenesis"/>
</dbReference>
<sequence length="170" mass="19435">MEGDICVSLQAELVMEALELYRSEIRKICLPTKVNLILVAFGNVSPSHYVMPEVSLLFLPFPYVPNLLSLFNSYVQDGLEVELVCRFFLLRVHFGQIFSNQMLPMIHKSYQTVSRLLLLDVLGFNSAGLQFLQVEVESKEDIMFFADAASMRSERERRELYSSSPESLSL</sequence>
<dbReference type="PANTHER" id="PTHR19853">
    <property type="entry name" value="WD REPEAT CONTAINING PROTEIN 3 WDR3"/>
    <property type="match status" value="1"/>
</dbReference>
<evidence type="ECO:0000256" key="1">
    <source>
        <dbReference type="ARBA" id="ARBA00022574"/>
    </source>
</evidence>
<dbReference type="GO" id="GO:0030490">
    <property type="term" value="P:maturation of SSU-rRNA"/>
    <property type="evidence" value="ECO:0007669"/>
    <property type="project" value="TreeGrafter"/>
</dbReference>
<organism evidence="4 5">
    <name type="scientific">Oncorhynchus tshawytscha</name>
    <name type="common">Chinook salmon</name>
    <name type="synonym">Salmo tshawytscha</name>
    <dbReference type="NCBI Taxonomy" id="74940"/>
    <lineage>
        <taxon>Eukaryota</taxon>
        <taxon>Metazoa</taxon>
        <taxon>Chordata</taxon>
        <taxon>Craniata</taxon>
        <taxon>Vertebrata</taxon>
        <taxon>Euteleostomi</taxon>
        <taxon>Actinopterygii</taxon>
        <taxon>Neopterygii</taxon>
        <taxon>Teleostei</taxon>
        <taxon>Protacanthopterygii</taxon>
        <taxon>Salmoniformes</taxon>
        <taxon>Salmonidae</taxon>
        <taxon>Salmoninae</taxon>
        <taxon>Oncorhynchus</taxon>
    </lineage>
</organism>
<reference evidence="4" key="3">
    <citation type="submission" date="2025-09" db="UniProtKB">
        <authorList>
            <consortium name="Ensembl"/>
        </authorList>
    </citation>
    <scope>IDENTIFICATION</scope>
</reference>
<name>A0AAZ3RGY8_ONCTS</name>
<evidence type="ECO:0000313" key="5">
    <source>
        <dbReference type="Proteomes" id="UP000694402"/>
    </source>
</evidence>
<dbReference type="Proteomes" id="UP000694402">
    <property type="component" value="Unassembled WGS sequence"/>
</dbReference>